<dbReference type="GeneID" id="85166203"/>
<dbReference type="Proteomes" id="UP000029033">
    <property type="component" value="Unassembled WGS sequence"/>
</dbReference>
<comment type="caution">
    <text evidence="2">The sequence shown here is derived from an EMBL/GenBank/DDBJ whole genome shotgun (WGS) entry which is preliminary data.</text>
</comment>
<sequence>MKHRHRRLPAAALVVAACLSLSACEPAGKAVGDTHETEPKVAHIGEIRSDVTVGLIGSTSPDLDRMALDQLDAADLSAVYVATTDTDDPTAAACQGVADLIERRASIIVISGIDVTEANADAWDQALHAARSAGFPVALLAPVAPPADESLYAATLTVNDRAATSVPLDQALMTIIDDRPHERNLMVSTLH</sequence>
<dbReference type="RefSeq" id="WP_046726174.1">
    <property type="nucleotide sequence ID" value="NZ_CAUPKV010000025.1"/>
</dbReference>
<keyword evidence="3" id="KW-1185">Reference proteome</keyword>
<proteinExistence type="predicted"/>
<keyword evidence="1" id="KW-0732">Signal</keyword>
<evidence type="ECO:0000256" key="1">
    <source>
        <dbReference type="SAM" id="SignalP"/>
    </source>
</evidence>
<dbReference type="STRING" id="158787.BSCA_2348"/>
<dbReference type="EMBL" id="JGZO01000016">
    <property type="protein sequence ID" value="KFI92159.1"/>
    <property type="molecule type" value="Genomic_DNA"/>
</dbReference>
<organism evidence="2 3">
    <name type="scientific">Bifidobacterium scardovii</name>
    <dbReference type="NCBI Taxonomy" id="158787"/>
    <lineage>
        <taxon>Bacteria</taxon>
        <taxon>Bacillati</taxon>
        <taxon>Actinomycetota</taxon>
        <taxon>Actinomycetes</taxon>
        <taxon>Bifidobacteriales</taxon>
        <taxon>Bifidobacteriaceae</taxon>
        <taxon>Bifidobacterium</taxon>
    </lineage>
</organism>
<evidence type="ECO:0000313" key="2">
    <source>
        <dbReference type="EMBL" id="KFI92159.1"/>
    </source>
</evidence>
<dbReference type="Gene3D" id="3.40.50.2300">
    <property type="match status" value="1"/>
</dbReference>
<dbReference type="PROSITE" id="PS51257">
    <property type="entry name" value="PROKAR_LIPOPROTEIN"/>
    <property type="match status" value="1"/>
</dbReference>
<name>A0A087D9F9_9BIFI</name>
<dbReference type="OrthoDB" id="3239987at2"/>
<protein>
    <submittedName>
        <fullName evidence="2">Sugar ABC transporter substrate-binding protein</fullName>
    </submittedName>
</protein>
<dbReference type="eggNOG" id="ENOG5031MP9">
    <property type="taxonomic scope" value="Bacteria"/>
</dbReference>
<gene>
    <name evidence="2" type="ORF">BSCA_2348</name>
</gene>
<accession>A0A087D9F9</accession>
<evidence type="ECO:0000313" key="3">
    <source>
        <dbReference type="Proteomes" id="UP000029033"/>
    </source>
</evidence>
<feature type="signal peptide" evidence="1">
    <location>
        <begin position="1"/>
        <end position="23"/>
    </location>
</feature>
<dbReference type="AlphaFoldDB" id="A0A087D9F9"/>
<feature type="chain" id="PRO_5038675136" evidence="1">
    <location>
        <begin position="24"/>
        <end position="191"/>
    </location>
</feature>
<reference evidence="2 3" key="1">
    <citation type="submission" date="2014-03" db="EMBL/GenBank/DDBJ databases">
        <title>Genomics of Bifidobacteria.</title>
        <authorList>
            <person name="Ventura M."/>
            <person name="Milani C."/>
            <person name="Lugli G.A."/>
        </authorList>
    </citation>
    <scope>NUCLEOTIDE SEQUENCE [LARGE SCALE GENOMIC DNA]</scope>
    <source>
        <strain evidence="2 3">LMG 21589</strain>
    </source>
</reference>